<name>A0ABS8AP43_9BACT</name>
<dbReference type="Proteomes" id="UP001165296">
    <property type="component" value="Unassembled WGS sequence"/>
</dbReference>
<feature type="region of interest" description="Disordered" evidence="1">
    <location>
        <begin position="1"/>
        <end position="29"/>
    </location>
</feature>
<dbReference type="RefSeq" id="WP_226174435.1">
    <property type="nucleotide sequence ID" value="NZ_JAJADR010000002.1"/>
</dbReference>
<protein>
    <submittedName>
        <fullName evidence="2">Uncharacterized protein</fullName>
    </submittedName>
</protein>
<comment type="caution">
    <text evidence="2">The sequence shown here is derived from an EMBL/GenBank/DDBJ whole genome shotgun (WGS) entry which is preliminary data.</text>
</comment>
<keyword evidence="3" id="KW-1185">Reference proteome</keyword>
<evidence type="ECO:0000313" key="2">
    <source>
        <dbReference type="EMBL" id="MCB2407963.1"/>
    </source>
</evidence>
<reference evidence="2" key="1">
    <citation type="submission" date="2021-10" db="EMBL/GenBank/DDBJ databases">
        <authorList>
            <person name="Dean J.D."/>
            <person name="Kim M.K."/>
            <person name="Newey C.N."/>
            <person name="Stoker T.S."/>
            <person name="Thompson D.W."/>
            <person name="Grose J.H."/>
        </authorList>
    </citation>
    <scope>NUCLEOTIDE SEQUENCE</scope>
    <source>
        <strain evidence="2">BT178</strain>
    </source>
</reference>
<gene>
    <name evidence="2" type="ORF">LGH74_08240</name>
</gene>
<evidence type="ECO:0000256" key="1">
    <source>
        <dbReference type="SAM" id="MobiDB-lite"/>
    </source>
</evidence>
<accession>A0ABS8AP43</accession>
<dbReference type="EMBL" id="JAJADR010000002">
    <property type="protein sequence ID" value="MCB2407963.1"/>
    <property type="molecule type" value="Genomic_DNA"/>
</dbReference>
<proteinExistence type="predicted"/>
<organism evidence="2 3">
    <name type="scientific">Hymenobacter lucidus</name>
    <dbReference type="NCBI Taxonomy" id="2880930"/>
    <lineage>
        <taxon>Bacteria</taxon>
        <taxon>Pseudomonadati</taxon>
        <taxon>Bacteroidota</taxon>
        <taxon>Cytophagia</taxon>
        <taxon>Cytophagales</taxon>
        <taxon>Hymenobacteraceae</taxon>
        <taxon>Hymenobacter</taxon>
    </lineage>
</organism>
<evidence type="ECO:0000313" key="3">
    <source>
        <dbReference type="Proteomes" id="UP001165296"/>
    </source>
</evidence>
<sequence>MKKRVSQKMNGAERVVRKAQTKSAGLGRPALDAYGKESMKKCDGQVEGRLKHFFSIMRLAASGLATALLPAEATESAEEKPKQGVFMV</sequence>